<evidence type="ECO:0000256" key="9">
    <source>
        <dbReference type="ARBA" id="ARBA00023239"/>
    </source>
</evidence>
<dbReference type="Proteomes" id="UP000528432">
    <property type="component" value="Unassembled WGS sequence"/>
</dbReference>
<dbReference type="OrthoDB" id="8630262at2"/>
<dbReference type="EMBL" id="JABFIF010000002">
    <property type="protein sequence ID" value="NOH15120.1"/>
    <property type="molecule type" value="Genomic_DNA"/>
</dbReference>
<comment type="cofactor">
    <cofactor evidence="2 13">
        <name>Mg(2+)</name>
        <dbReference type="ChEBI" id="CHEBI:18420"/>
    </cofactor>
</comment>
<sequence length="415" mass="45737">MKIVDVLCTPGFTGFYFDDQRAIKKGAGHDGFTYTGEPVTEGFTQVRQKGESISVLLILEDGQVAHGDCAAVQYSGAGGRDPLFLASDFIPVIEKEIAPKLIGREITNFKDMAEEFDKLQVGGKRLHTAIRYGITQAILDAVAKTRKLTMAEVVRDEYNPGGEIAPVPVFTQSGDDRYDNADKMIIKEADVLPHALINNVEEKLGLKGEKLLAYVEWLRDRIIKLRVREDYNPIFHIDVYGTIGAAFNNDTKAMADYIETLEKAAAPFKLRIEGPMDVEDRQKQMEAMRDLRAELDGRGIKVELVADEWCNTVEDVKFFTDNKAGHMVQIKTPDLGGVNNAAEAIMYCKAHGMGAYCGGTCNETNRSAEVTTNIGIACGASQVLAKPGMGVDEGYMIVKNEMNRVIALAARRKNK</sequence>
<dbReference type="PANTHER" id="PTHR48073:SF2">
    <property type="entry name" value="O-SUCCINYLBENZOATE SYNTHASE"/>
    <property type="match status" value="1"/>
</dbReference>
<feature type="domain" description="Methylaspartate ammonia-lyase N-terminal" evidence="14">
    <location>
        <begin position="1"/>
        <end position="159"/>
    </location>
</feature>
<evidence type="ECO:0000256" key="12">
    <source>
        <dbReference type="PIRSR" id="PIRSR017107-3"/>
    </source>
</evidence>
<evidence type="ECO:0000256" key="5">
    <source>
        <dbReference type="ARBA" id="ARBA00011738"/>
    </source>
</evidence>
<dbReference type="SUPFAM" id="SSF51604">
    <property type="entry name" value="Enolase C-terminal domain-like"/>
    <property type="match status" value="1"/>
</dbReference>
<feature type="site" description="Transition state stabilizer" evidence="12">
    <location>
        <position position="194"/>
    </location>
</feature>
<reference evidence="17 19" key="1">
    <citation type="submission" date="2016-10" db="EMBL/GenBank/DDBJ databases">
        <authorList>
            <person name="Varghese N."/>
            <person name="Submissions S."/>
        </authorList>
    </citation>
    <scope>NUCLEOTIDE SEQUENCE [LARGE SCALE GENOMIC DNA]</scope>
    <source>
        <strain evidence="17 19">NLAE-zl-C224</strain>
    </source>
</reference>
<keyword evidence="19" id="KW-1185">Reference proteome</keyword>
<evidence type="ECO:0000256" key="11">
    <source>
        <dbReference type="PIRSR" id="PIRSR017107-2"/>
    </source>
</evidence>
<dbReference type="Proteomes" id="UP000198811">
    <property type="component" value="Unassembled WGS sequence"/>
</dbReference>
<protein>
    <recommendedName>
        <fullName evidence="6">methylaspartate ammonia-lyase</fullName>
        <ecNumber evidence="6">4.3.1.2</ecNumber>
    </recommendedName>
</protein>
<dbReference type="EC" id="4.3.1.2" evidence="6"/>
<dbReference type="Proteomes" id="UP000250223">
    <property type="component" value="Unassembled WGS sequence"/>
</dbReference>
<comment type="subunit">
    <text evidence="5">Homodimer.</text>
</comment>
<evidence type="ECO:0000313" key="16">
    <source>
        <dbReference type="EMBL" id="NOH15120.1"/>
    </source>
</evidence>
<dbReference type="GO" id="GO:0019553">
    <property type="term" value="P:L-glutamate catabolic process via L-citramalate"/>
    <property type="evidence" value="ECO:0007669"/>
    <property type="project" value="UniProtKB-UniPathway"/>
</dbReference>
<evidence type="ECO:0000256" key="1">
    <source>
        <dbReference type="ARBA" id="ARBA00000789"/>
    </source>
</evidence>
<name>A0A240B071_CLOCO</name>
<evidence type="ECO:0000256" key="6">
    <source>
        <dbReference type="ARBA" id="ARBA00012993"/>
    </source>
</evidence>
<dbReference type="PANTHER" id="PTHR48073">
    <property type="entry name" value="O-SUCCINYLBENZOATE SYNTHASE-RELATED"/>
    <property type="match status" value="1"/>
</dbReference>
<dbReference type="Gene3D" id="3.30.390.10">
    <property type="entry name" value="Enolase-like, N-terminal domain"/>
    <property type="match status" value="1"/>
</dbReference>
<dbReference type="SFLD" id="SFLDF00007">
    <property type="entry name" value="methylaspartate_ammonia-lyase"/>
    <property type="match status" value="1"/>
</dbReference>
<reference evidence="18 20" key="2">
    <citation type="submission" date="2018-06" db="EMBL/GenBank/DDBJ databases">
        <authorList>
            <consortium name="Pathogen Informatics"/>
            <person name="Doyle S."/>
        </authorList>
    </citation>
    <scope>NUCLEOTIDE SEQUENCE [LARGE SCALE GENOMIC DNA]</scope>
    <source>
        <strain evidence="18 20">NCTC13028</strain>
    </source>
</reference>
<feature type="domain" description="Methylaspartate ammonia-lyase C-terminal" evidence="15">
    <location>
        <begin position="165"/>
        <end position="410"/>
    </location>
</feature>
<evidence type="ECO:0000313" key="18">
    <source>
        <dbReference type="EMBL" id="SQB36040.1"/>
    </source>
</evidence>
<dbReference type="GO" id="GO:0046872">
    <property type="term" value="F:metal ion binding"/>
    <property type="evidence" value="ECO:0007669"/>
    <property type="project" value="UniProtKB-KW"/>
</dbReference>
<organism evidence="16 21">
    <name type="scientific">Clostridium cochlearium</name>
    <dbReference type="NCBI Taxonomy" id="1494"/>
    <lineage>
        <taxon>Bacteria</taxon>
        <taxon>Bacillati</taxon>
        <taxon>Bacillota</taxon>
        <taxon>Clostridia</taxon>
        <taxon>Eubacteriales</taxon>
        <taxon>Clostridiaceae</taxon>
        <taxon>Clostridium</taxon>
    </lineage>
</organism>
<dbReference type="InterPro" id="IPR036849">
    <property type="entry name" value="Enolase-like_C_sf"/>
</dbReference>
<evidence type="ECO:0000259" key="14">
    <source>
        <dbReference type="Pfam" id="PF05034"/>
    </source>
</evidence>
<keyword evidence="8 13" id="KW-0460">Magnesium</keyword>
<dbReference type="EMBL" id="UAWC01000026">
    <property type="protein sequence ID" value="SQB36040.1"/>
    <property type="molecule type" value="Genomic_DNA"/>
</dbReference>
<dbReference type="Pfam" id="PF05034">
    <property type="entry name" value="MAAL_N"/>
    <property type="match status" value="1"/>
</dbReference>
<dbReference type="AlphaFoldDB" id="A0A240B071"/>
<evidence type="ECO:0000256" key="8">
    <source>
        <dbReference type="ARBA" id="ARBA00022842"/>
    </source>
</evidence>
<feature type="binding site" evidence="11">
    <location>
        <position position="172"/>
    </location>
    <ligand>
        <name>(2S,3S)-3-methyl-L-aspartate</name>
        <dbReference type="ChEBI" id="CHEBI:58724"/>
    </ligand>
</feature>
<keyword evidence="7 13" id="KW-0479">Metal-binding</keyword>
<dbReference type="InterPro" id="IPR022665">
    <property type="entry name" value="MeAsp_NH4-lyase_N"/>
</dbReference>
<dbReference type="CDD" id="cd03314">
    <property type="entry name" value="MAL"/>
    <property type="match status" value="1"/>
</dbReference>
<evidence type="ECO:0000256" key="13">
    <source>
        <dbReference type="PIRSR" id="PIRSR017107-4"/>
    </source>
</evidence>
<feature type="binding site" evidence="11">
    <location>
        <position position="329"/>
    </location>
    <ligand>
        <name>(2S,3S)-3-methyl-L-aspartate</name>
        <dbReference type="ChEBI" id="CHEBI:58724"/>
    </ligand>
</feature>
<evidence type="ECO:0000256" key="4">
    <source>
        <dbReference type="ARBA" id="ARBA00009954"/>
    </source>
</evidence>
<dbReference type="RefSeq" id="WP_089866991.1">
    <property type="nucleotide sequence ID" value="NZ_CP173238.1"/>
</dbReference>
<feature type="active site" description="Proton acceptor" evidence="10">
    <location>
        <position position="331"/>
    </location>
</feature>
<proteinExistence type="inferred from homology"/>
<dbReference type="GeneID" id="70578133"/>
<keyword evidence="9 16" id="KW-0456">Lyase</keyword>
<evidence type="ECO:0000256" key="7">
    <source>
        <dbReference type="ARBA" id="ARBA00022723"/>
    </source>
</evidence>
<comment type="catalytic activity">
    <reaction evidence="1">
        <text>(2S,3S)-3-methyl-L-aspartate = mesaconate + NH4(+)</text>
        <dbReference type="Rhea" id="RHEA:12829"/>
        <dbReference type="ChEBI" id="CHEBI:28938"/>
        <dbReference type="ChEBI" id="CHEBI:36986"/>
        <dbReference type="ChEBI" id="CHEBI:58724"/>
        <dbReference type="EC" id="4.3.1.2"/>
    </reaction>
</comment>
<evidence type="ECO:0000256" key="2">
    <source>
        <dbReference type="ARBA" id="ARBA00001946"/>
    </source>
</evidence>
<dbReference type="STRING" id="1494.SAMN05216497_1186"/>
<dbReference type="PIRSF" id="PIRSF017107">
    <property type="entry name" value="MAL"/>
    <property type="match status" value="1"/>
</dbReference>
<dbReference type="SFLD" id="SFLDS00001">
    <property type="entry name" value="Enolase"/>
    <property type="match status" value="1"/>
</dbReference>
<dbReference type="UniPathway" id="UPA00561">
    <property type="reaction ID" value="UER00618"/>
</dbReference>
<evidence type="ECO:0000313" key="17">
    <source>
        <dbReference type="EMBL" id="SDL30465.1"/>
    </source>
</evidence>
<reference evidence="16 21" key="3">
    <citation type="submission" date="2020-05" db="EMBL/GenBank/DDBJ databases">
        <title>Draft genome sequence of Clostridium cochlearium strain AGROS13 isolated from a sheep dairy farm in New Zealand.</title>
        <authorList>
            <person name="Gupta T.B."/>
            <person name="Jauregui R."/>
            <person name="Risson A.N."/>
            <person name="Brightwell G."/>
            <person name="Maclean P."/>
        </authorList>
    </citation>
    <scope>NUCLEOTIDE SEQUENCE [LARGE SCALE GENOMIC DNA]</scope>
    <source>
        <strain evidence="16 21">AGROS13</strain>
    </source>
</reference>
<evidence type="ECO:0000313" key="20">
    <source>
        <dbReference type="Proteomes" id="UP000250223"/>
    </source>
</evidence>
<feature type="binding site" evidence="13">
    <location>
        <position position="307"/>
    </location>
    <ligand>
        <name>Mg(2+)</name>
        <dbReference type="ChEBI" id="CHEBI:18420"/>
    </ligand>
</feature>
<evidence type="ECO:0000313" key="19">
    <source>
        <dbReference type="Proteomes" id="UP000198811"/>
    </source>
</evidence>
<comment type="similarity">
    <text evidence="4">Belongs to the methylaspartate ammonia-lyase family.</text>
</comment>
<evidence type="ECO:0000313" key="21">
    <source>
        <dbReference type="Proteomes" id="UP000528432"/>
    </source>
</evidence>
<dbReference type="InterPro" id="IPR029017">
    <property type="entry name" value="Enolase-like_N"/>
</dbReference>
<comment type="pathway">
    <text evidence="3">Amino-acid degradation; L-glutamate degradation via mesaconate pathway; acetate and pyruvate from L-glutamate: step 2/4.</text>
</comment>
<dbReference type="Pfam" id="PF07476">
    <property type="entry name" value="MAAL_C"/>
    <property type="match status" value="1"/>
</dbReference>
<feature type="binding site" evidence="13">
    <location>
        <position position="238"/>
    </location>
    <ligand>
        <name>Mg(2+)</name>
        <dbReference type="ChEBI" id="CHEBI:18420"/>
    </ligand>
</feature>
<dbReference type="Gene3D" id="3.20.20.120">
    <property type="entry name" value="Enolase-like C-terminal domain"/>
    <property type="match status" value="1"/>
</dbReference>
<dbReference type="SUPFAM" id="SSF54826">
    <property type="entry name" value="Enolase N-terminal domain-like"/>
    <property type="match status" value="1"/>
</dbReference>
<dbReference type="InterPro" id="IPR022662">
    <property type="entry name" value="MeAsp_NH4-lyase_C"/>
</dbReference>
<dbReference type="SFLD" id="SFLDG00151">
    <property type="entry name" value="methylaspartate_ammonia-lyase"/>
    <property type="match status" value="1"/>
</dbReference>
<dbReference type="InterPro" id="IPR006395">
    <property type="entry name" value="Me_Asp_am_lyase"/>
</dbReference>
<evidence type="ECO:0000256" key="10">
    <source>
        <dbReference type="PIRSR" id="PIRSR017107-1"/>
    </source>
</evidence>
<gene>
    <name evidence="16" type="ORF">HMJ28_01720</name>
    <name evidence="18" type="ORF">NCTC13028_02262</name>
    <name evidence="17" type="ORF">SAMN05216497_1186</name>
</gene>
<dbReference type="NCBIfam" id="TIGR01502">
    <property type="entry name" value="B_methylAsp_ase"/>
    <property type="match status" value="1"/>
</dbReference>
<feature type="binding site" evidence="13">
    <location>
        <position position="273"/>
    </location>
    <ligand>
        <name>Mg(2+)</name>
        <dbReference type="ChEBI" id="CHEBI:18420"/>
    </ligand>
</feature>
<evidence type="ECO:0000256" key="3">
    <source>
        <dbReference type="ARBA" id="ARBA00004675"/>
    </source>
</evidence>
<accession>A0A240B071</accession>
<dbReference type="GO" id="GO:0050096">
    <property type="term" value="F:methylaspartate ammonia-lyase activity"/>
    <property type="evidence" value="ECO:0007669"/>
    <property type="project" value="UniProtKB-EC"/>
</dbReference>
<evidence type="ECO:0000259" key="15">
    <source>
        <dbReference type="Pfam" id="PF07476"/>
    </source>
</evidence>
<dbReference type="EMBL" id="FNGL01000018">
    <property type="protein sequence ID" value="SDL30465.1"/>
    <property type="molecule type" value="Genomic_DNA"/>
</dbReference>